<proteinExistence type="predicted"/>
<organism evidence="1 2">
    <name type="scientific">Petrolisthes manimaculis</name>
    <dbReference type="NCBI Taxonomy" id="1843537"/>
    <lineage>
        <taxon>Eukaryota</taxon>
        <taxon>Metazoa</taxon>
        <taxon>Ecdysozoa</taxon>
        <taxon>Arthropoda</taxon>
        <taxon>Crustacea</taxon>
        <taxon>Multicrustacea</taxon>
        <taxon>Malacostraca</taxon>
        <taxon>Eumalacostraca</taxon>
        <taxon>Eucarida</taxon>
        <taxon>Decapoda</taxon>
        <taxon>Pleocyemata</taxon>
        <taxon>Anomura</taxon>
        <taxon>Galatheoidea</taxon>
        <taxon>Porcellanidae</taxon>
        <taxon>Petrolisthes</taxon>
    </lineage>
</organism>
<reference evidence="1" key="1">
    <citation type="submission" date="2023-11" db="EMBL/GenBank/DDBJ databases">
        <title>Genome assemblies of two species of porcelain crab, Petrolisthes cinctipes and Petrolisthes manimaculis (Anomura: Porcellanidae).</title>
        <authorList>
            <person name="Angst P."/>
        </authorList>
    </citation>
    <scope>NUCLEOTIDE SEQUENCE</scope>
    <source>
        <strain evidence="1">PB745_02</strain>
        <tissue evidence="1">Gill</tissue>
    </source>
</reference>
<comment type="caution">
    <text evidence="1">The sequence shown here is derived from an EMBL/GenBank/DDBJ whole genome shotgun (WGS) entry which is preliminary data.</text>
</comment>
<feature type="non-terminal residue" evidence="1">
    <location>
        <position position="1"/>
    </location>
</feature>
<name>A0AAE1UPC9_9EUCA</name>
<dbReference type="EMBL" id="JAWZYT010000252">
    <property type="protein sequence ID" value="KAK4326030.1"/>
    <property type="molecule type" value="Genomic_DNA"/>
</dbReference>
<protein>
    <submittedName>
        <fullName evidence="1">Uncharacterized protein</fullName>
    </submittedName>
</protein>
<gene>
    <name evidence="1" type="ORF">Pmani_003407</name>
</gene>
<accession>A0AAE1UPC9</accession>
<dbReference type="Proteomes" id="UP001292094">
    <property type="component" value="Unassembled WGS sequence"/>
</dbReference>
<evidence type="ECO:0000313" key="1">
    <source>
        <dbReference type="EMBL" id="KAK4326030.1"/>
    </source>
</evidence>
<dbReference type="AlphaFoldDB" id="A0AAE1UPC9"/>
<sequence length="55" mass="6023">MGYEDKEQELAGTPPDYTVVYPLTLTSGHPTQHDVSITTVLRGTVQGFSFFSSES</sequence>
<keyword evidence="2" id="KW-1185">Reference proteome</keyword>
<evidence type="ECO:0000313" key="2">
    <source>
        <dbReference type="Proteomes" id="UP001292094"/>
    </source>
</evidence>